<dbReference type="InterPro" id="IPR003593">
    <property type="entry name" value="AAA+_ATPase"/>
</dbReference>
<dbReference type="SUPFAM" id="SSF54211">
    <property type="entry name" value="Ribosomal protein S5 domain 2-like"/>
    <property type="match status" value="1"/>
</dbReference>
<dbReference type="NCBIfam" id="TIGR00368">
    <property type="entry name" value="YifB family Mg chelatase-like AAA ATPase"/>
    <property type="match status" value="1"/>
</dbReference>
<comment type="similarity">
    <text evidence="1">Belongs to the Mg-chelatase subunits D/I family. ComM subfamily.</text>
</comment>
<dbReference type="InterPro" id="IPR020568">
    <property type="entry name" value="Ribosomal_Su5_D2-typ_SF"/>
</dbReference>
<dbReference type="GO" id="GO:0003677">
    <property type="term" value="F:DNA binding"/>
    <property type="evidence" value="ECO:0007669"/>
    <property type="project" value="InterPro"/>
</dbReference>
<dbReference type="InterPro" id="IPR000523">
    <property type="entry name" value="Mg_chelatse_chII-like_cat_dom"/>
</dbReference>
<protein>
    <submittedName>
        <fullName evidence="6">Competence protein ComM</fullName>
    </submittedName>
</protein>
<evidence type="ECO:0000256" key="1">
    <source>
        <dbReference type="ARBA" id="ARBA00006354"/>
    </source>
</evidence>
<dbReference type="PANTHER" id="PTHR32039:SF7">
    <property type="entry name" value="COMPETENCE PROTEIN COMM"/>
    <property type="match status" value="1"/>
</dbReference>
<evidence type="ECO:0000313" key="7">
    <source>
        <dbReference type="Proteomes" id="UP000052022"/>
    </source>
</evidence>
<name>A0A0P1G7D6_9RHOB</name>
<proteinExistence type="inferred from homology"/>
<dbReference type="PRINTS" id="PR01657">
    <property type="entry name" value="MCMFAMILY"/>
</dbReference>
<dbReference type="AlphaFoldDB" id="A0A0P1G7D6"/>
<evidence type="ECO:0000256" key="2">
    <source>
        <dbReference type="ARBA" id="ARBA00022741"/>
    </source>
</evidence>
<dbReference type="EMBL" id="CYSD01000020">
    <property type="protein sequence ID" value="CUH77607.1"/>
    <property type="molecule type" value="Genomic_DNA"/>
</dbReference>
<evidence type="ECO:0000313" key="6">
    <source>
        <dbReference type="EMBL" id="CUH77607.1"/>
    </source>
</evidence>
<dbReference type="InterPro" id="IPR004482">
    <property type="entry name" value="Mg_chelat-rel"/>
</dbReference>
<dbReference type="GO" id="GO:0005524">
    <property type="term" value="F:ATP binding"/>
    <property type="evidence" value="ECO:0007669"/>
    <property type="project" value="UniProtKB-KW"/>
</dbReference>
<sequence length="555" mass="59468">MRQSLTPCHWTGATGSFEANSRRTYGRINPPLTMSAGALSETGHRHHGGQRGRNVAIAKVQTVAFLGIEAKPVEVQCALAPGLPAFSIVGLPDKAVSEARDRVRASLAEMSIALPAKRITINLSPADLPKEGSHFDLALAFALLSALEILPPEAAQETLVLGELSLDGRLMPVAGALPAALTAAEQNRALLCPQASSAEAAWVDGTRVIGANTLTEVIRHFIGQTVIEAARPGEVQSDLGLQDLADVKGQEIPKRALEIAAAGRHHLLMTGPPGSGKSMLAARMPSILPPLDPREALETAMIQSIHGMIEDGGIDRIRPYRSPHHTASMAAVVGGGRRAHPGEISLAHNGVLFLDELPEFARPVLETLRQPVETGEVMVARANAHVTYPCRFMLVAAANPCKCGYMGDAQRACARAPQCGADYMGRISGPLMDRFDLRVHVPALSLRELDDLTPGESSAVVAARVAAARSIQAERYLDHPTARLNSDAEGQLLEHVARPNDAGRETLLKAADKFNLTARGYHRVLRVSRTIADLDGDEHVNRDHILEALHFRLQL</sequence>
<keyword evidence="2" id="KW-0547">Nucleotide-binding</keyword>
<dbReference type="SMART" id="SM00382">
    <property type="entry name" value="AAA"/>
    <property type="match status" value="1"/>
</dbReference>
<keyword evidence="3" id="KW-0067">ATP-binding</keyword>
<evidence type="ECO:0000256" key="3">
    <source>
        <dbReference type="ARBA" id="ARBA00022840"/>
    </source>
</evidence>
<dbReference type="Pfam" id="PF13541">
    <property type="entry name" value="ChlI"/>
    <property type="match status" value="1"/>
</dbReference>
<dbReference type="Gene3D" id="3.40.50.300">
    <property type="entry name" value="P-loop containing nucleotide triphosphate hydrolases"/>
    <property type="match status" value="1"/>
</dbReference>
<dbReference type="InterPro" id="IPR014721">
    <property type="entry name" value="Ribsml_uS5_D2-typ_fold_subgr"/>
</dbReference>
<feature type="region of interest" description="Disordered" evidence="4">
    <location>
        <begin position="23"/>
        <end position="52"/>
    </location>
</feature>
<dbReference type="SUPFAM" id="SSF52540">
    <property type="entry name" value="P-loop containing nucleoside triphosphate hydrolases"/>
    <property type="match status" value="1"/>
</dbReference>
<dbReference type="STRING" id="928856.SAMN04488049_111120"/>
<dbReference type="Pfam" id="PF01078">
    <property type="entry name" value="Mg_chelatase"/>
    <property type="match status" value="1"/>
</dbReference>
<reference evidence="6 7" key="1">
    <citation type="submission" date="2015-09" db="EMBL/GenBank/DDBJ databases">
        <authorList>
            <consortium name="Swine Surveillance"/>
        </authorList>
    </citation>
    <scope>NUCLEOTIDE SEQUENCE [LARGE SCALE GENOMIC DNA]</scope>
    <source>
        <strain evidence="6 7">CECT 7557</strain>
    </source>
</reference>
<accession>A0A0P1G7D6</accession>
<dbReference type="PANTHER" id="PTHR32039">
    <property type="entry name" value="MAGNESIUM-CHELATASE SUBUNIT CHLI"/>
    <property type="match status" value="1"/>
</dbReference>
<dbReference type="Gene3D" id="3.30.230.10">
    <property type="match status" value="1"/>
</dbReference>
<keyword evidence="7" id="KW-1185">Reference proteome</keyword>
<feature type="domain" description="AAA+ ATPase" evidence="5">
    <location>
        <begin position="263"/>
        <end position="445"/>
    </location>
</feature>
<dbReference type="Proteomes" id="UP000052022">
    <property type="component" value="Unassembled WGS sequence"/>
</dbReference>
<gene>
    <name evidence="6" type="primary">comM</name>
    <name evidence="6" type="ORF">TRM7557_01459</name>
</gene>
<evidence type="ECO:0000256" key="4">
    <source>
        <dbReference type="SAM" id="MobiDB-lite"/>
    </source>
</evidence>
<dbReference type="Pfam" id="PF13335">
    <property type="entry name" value="Mg_chelatase_C"/>
    <property type="match status" value="1"/>
</dbReference>
<dbReference type="InterPro" id="IPR025158">
    <property type="entry name" value="Mg_chelat-rel_C"/>
</dbReference>
<dbReference type="InterPro" id="IPR027417">
    <property type="entry name" value="P-loop_NTPase"/>
</dbReference>
<organism evidence="6 7">
    <name type="scientific">Tritonibacter multivorans</name>
    <dbReference type="NCBI Taxonomy" id="928856"/>
    <lineage>
        <taxon>Bacteria</taxon>
        <taxon>Pseudomonadati</taxon>
        <taxon>Pseudomonadota</taxon>
        <taxon>Alphaproteobacteria</taxon>
        <taxon>Rhodobacterales</taxon>
        <taxon>Paracoccaceae</taxon>
        <taxon>Tritonibacter</taxon>
    </lineage>
</organism>
<dbReference type="CDD" id="cd00009">
    <property type="entry name" value="AAA"/>
    <property type="match status" value="1"/>
</dbReference>
<evidence type="ECO:0000259" key="5">
    <source>
        <dbReference type="SMART" id="SM00382"/>
    </source>
</evidence>
<dbReference type="InterPro" id="IPR045006">
    <property type="entry name" value="CHLI-like"/>
</dbReference>
<dbReference type="InterPro" id="IPR001208">
    <property type="entry name" value="MCM_dom"/>
</dbReference>